<keyword evidence="5 6" id="KW-0472">Membrane</keyword>
<accession>A0A2Z4XYI8</accession>
<dbReference type="RefSeq" id="WP_174208882.1">
    <property type="nucleotide sequence ID" value="NZ_CP021781.1"/>
</dbReference>
<dbReference type="NCBIfam" id="TIGR02532">
    <property type="entry name" value="IV_pilin_GFxxxE"/>
    <property type="match status" value="1"/>
</dbReference>
<evidence type="ECO:0000256" key="5">
    <source>
        <dbReference type="ARBA" id="ARBA00023136"/>
    </source>
</evidence>
<evidence type="ECO:0000256" key="3">
    <source>
        <dbReference type="ARBA" id="ARBA00022692"/>
    </source>
</evidence>
<protein>
    <recommendedName>
        <fullName evidence="9">Prepilin-type N-terminal cleavage/methylation domain-containing protein</fullName>
    </recommendedName>
</protein>
<name>A0A2Z4XYI8_9GAMM</name>
<evidence type="ECO:0008006" key="9">
    <source>
        <dbReference type="Google" id="ProtNLM"/>
    </source>
</evidence>
<evidence type="ECO:0000256" key="2">
    <source>
        <dbReference type="ARBA" id="ARBA00022481"/>
    </source>
</evidence>
<dbReference type="SUPFAM" id="SSF54523">
    <property type="entry name" value="Pili subunits"/>
    <property type="match status" value="1"/>
</dbReference>
<comment type="subcellular location">
    <subcellularLocation>
        <location evidence="1">Membrane</location>
        <topology evidence="1">Single-pass membrane protein</topology>
    </subcellularLocation>
</comment>
<reference evidence="7 8" key="1">
    <citation type="submission" date="2017-06" db="EMBL/GenBank/DDBJ databases">
        <title>Complete genome of Francisella adeliensis.</title>
        <authorList>
            <person name="Vallesi A."/>
            <person name="Sjodin A."/>
        </authorList>
    </citation>
    <scope>NUCLEOTIDE SEQUENCE [LARGE SCALE GENOMIC DNA]</scope>
    <source>
        <strain evidence="7 8">FDC440</strain>
    </source>
</reference>
<keyword evidence="3 6" id="KW-0812">Transmembrane</keyword>
<dbReference type="PRINTS" id="PR00813">
    <property type="entry name" value="BCTERIALGSPG"/>
</dbReference>
<dbReference type="PANTHER" id="PTHR30093">
    <property type="entry name" value="GENERAL SECRETION PATHWAY PROTEIN G"/>
    <property type="match status" value="1"/>
</dbReference>
<organism evidence="7 8">
    <name type="scientific">Francisella adeliensis</name>
    <dbReference type="NCBI Taxonomy" id="2007306"/>
    <lineage>
        <taxon>Bacteria</taxon>
        <taxon>Pseudomonadati</taxon>
        <taxon>Pseudomonadota</taxon>
        <taxon>Gammaproteobacteria</taxon>
        <taxon>Thiotrichales</taxon>
        <taxon>Francisellaceae</taxon>
        <taxon>Francisella</taxon>
    </lineage>
</organism>
<gene>
    <name evidence="7" type="ORF">CDH04_03615</name>
</gene>
<keyword evidence="2" id="KW-0488">Methylation</keyword>
<dbReference type="EMBL" id="CP021781">
    <property type="protein sequence ID" value="AXA33552.1"/>
    <property type="molecule type" value="Genomic_DNA"/>
</dbReference>
<dbReference type="GO" id="GO:0016020">
    <property type="term" value="C:membrane"/>
    <property type="evidence" value="ECO:0007669"/>
    <property type="project" value="UniProtKB-SubCell"/>
</dbReference>
<sequence>MMKERGFTLIELMIVITVIAILAAIAIPIYNNYTTRSKVSNAEHEARSFVKKLQLYSSENGGFPPDDSNVWKTTILNTNYVKEIVVEKESDTEALVKVYLASSVLSSDSYFQYRLTIID</sequence>
<dbReference type="GO" id="GO:0015628">
    <property type="term" value="P:protein secretion by the type II secretion system"/>
    <property type="evidence" value="ECO:0007669"/>
    <property type="project" value="InterPro"/>
</dbReference>
<dbReference type="Gene3D" id="3.30.700.10">
    <property type="entry name" value="Glycoprotein, Type 4 Pilin"/>
    <property type="match status" value="1"/>
</dbReference>
<evidence type="ECO:0000256" key="1">
    <source>
        <dbReference type="ARBA" id="ARBA00004167"/>
    </source>
</evidence>
<evidence type="ECO:0000256" key="4">
    <source>
        <dbReference type="ARBA" id="ARBA00022989"/>
    </source>
</evidence>
<feature type="transmembrane region" description="Helical" evidence="6">
    <location>
        <begin position="12"/>
        <end position="30"/>
    </location>
</feature>
<dbReference type="AlphaFoldDB" id="A0A2Z4XYI8"/>
<dbReference type="InterPro" id="IPR045584">
    <property type="entry name" value="Pilin-like"/>
</dbReference>
<dbReference type="GO" id="GO:0015627">
    <property type="term" value="C:type II protein secretion system complex"/>
    <property type="evidence" value="ECO:0007669"/>
    <property type="project" value="InterPro"/>
</dbReference>
<dbReference type="KEGG" id="fad:CDH04_03615"/>
<dbReference type="Pfam" id="PF07963">
    <property type="entry name" value="N_methyl"/>
    <property type="match status" value="1"/>
</dbReference>
<evidence type="ECO:0000256" key="6">
    <source>
        <dbReference type="SAM" id="Phobius"/>
    </source>
</evidence>
<dbReference type="Proteomes" id="UP000251120">
    <property type="component" value="Chromosome"/>
</dbReference>
<dbReference type="InterPro" id="IPR012902">
    <property type="entry name" value="N_methyl_site"/>
</dbReference>
<evidence type="ECO:0000313" key="7">
    <source>
        <dbReference type="EMBL" id="AXA33552.1"/>
    </source>
</evidence>
<dbReference type="PROSITE" id="PS00409">
    <property type="entry name" value="PROKAR_NTER_METHYL"/>
    <property type="match status" value="1"/>
</dbReference>
<dbReference type="PANTHER" id="PTHR30093:SF44">
    <property type="entry name" value="TYPE II SECRETION SYSTEM CORE PROTEIN G"/>
    <property type="match status" value="1"/>
</dbReference>
<proteinExistence type="predicted"/>
<evidence type="ECO:0000313" key="8">
    <source>
        <dbReference type="Proteomes" id="UP000251120"/>
    </source>
</evidence>
<keyword evidence="4 6" id="KW-1133">Transmembrane helix</keyword>
<dbReference type="InterPro" id="IPR000983">
    <property type="entry name" value="Bac_GSPG_pilin"/>
</dbReference>